<proteinExistence type="predicted"/>
<gene>
    <name evidence="1" type="ORF">DMB68_14650</name>
</gene>
<protein>
    <submittedName>
        <fullName evidence="1">Uncharacterized protein</fullName>
    </submittedName>
</protein>
<sequence>MILILLKMKELLIESKGIRTDQYFIPPFELREGELVIIFMENSSCFEDIKSQLVTIFAGTKKHENVNVIKPLTFAKPIKESILKGIFNPISVGRYLKRNADPRNSVVSRIFEIDAFTKKDKIKNLDTSERKRLSLCAVFSKTKNVSFDLRGEGAAYFAKTYEFVKDEIKEEGAAILIDWTDDLKNDCSKFITIEWTVDLEGLKKIFDGSVELSKMCE</sequence>
<dbReference type="AlphaFoldDB" id="A0A2V4C1D2"/>
<dbReference type="Proteomes" id="UP000247681">
    <property type="component" value="Unassembled WGS sequence"/>
</dbReference>
<accession>A0A2V4C1D2</accession>
<comment type="caution">
    <text evidence="1">The sequence shown here is derived from an EMBL/GenBank/DDBJ whole genome shotgun (WGS) entry which is preliminary data.</text>
</comment>
<keyword evidence="2" id="KW-1185">Reference proteome</keyword>
<evidence type="ECO:0000313" key="1">
    <source>
        <dbReference type="EMBL" id="PXY44692.1"/>
    </source>
</evidence>
<evidence type="ECO:0000313" key="2">
    <source>
        <dbReference type="Proteomes" id="UP000247681"/>
    </source>
</evidence>
<dbReference type="EMBL" id="QJHL01000003">
    <property type="protein sequence ID" value="PXY44692.1"/>
    <property type="molecule type" value="Genomic_DNA"/>
</dbReference>
<organism evidence="1 2">
    <name type="scientific">Flavobacterium hydrophilum</name>
    <dbReference type="NCBI Taxonomy" id="2211445"/>
    <lineage>
        <taxon>Bacteria</taxon>
        <taxon>Pseudomonadati</taxon>
        <taxon>Bacteroidota</taxon>
        <taxon>Flavobacteriia</taxon>
        <taxon>Flavobacteriales</taxon>
        <taxon>Flavobacteriaceae</taxon>
        <taxon>Flavobacterium</taxon>
    </lineage>
</organism>
<name>A0A2V4C1D2_9FLAO</name>
<reference evidence="1 2" key="1">
    <citation type="submission" date="2018-05" db="EMBL/GenBank/DDBJ databases">
        <title>Flavobacterium sp. strain IMCC34758, incomplete genome.</title>
        <authorList>
            <person name="Joung Y."/>
        </authorList>
    </citation>
    <scope>NUCLEOTIDE SEQUENCE [LARGE SCALE GENOMIC DNA]</scope>
    <source>
        <strain evidence="1 2">IMCC34758</strain>
    </source>
</reference>